<dbReference type="AlphaFoldDB" id="A0AAN6RJH5"/>
<dbReference type="EMBL" id="WVTA01000002">
    <property type="protein sequence ID" value="KAK3215615.1"/>
    <property type="molecule type" value="Genomic_DNA"/>
</dbReference>
<comment type="caution">
    <text evidence="2">The sequence shown here is derived from an EMBL/GenBank/DDBJ whole genome shotgun (WGS) entry which is preliminary data.</text>
</comment>
<protein>
    <submittedName>
        <fullName evidence="2">Uncharacterized protein</fullName>
    </submittedName>
</protein>
<dbReference type="Gene3D" id="3.40.1230.10">
    <property type="entry name" value="MTH938-like"/>
    <property type="match status" value="1"/>
</dbReference>
<name>A0AAN6RJH5_9PLEO</name>
<accession>A0AAN6RJH5</accession>
<dbReference type="Proteomes" id="UP001280581">
    <property type="component" value="Unassembled WGS sequence"/>
</dbReference>
<sequence>MERTIFSCSRPLSRLVSRHNSTVPAPRNLTPTSLSTHLHPRSCTRSHLSDSQHRRNLHSTSANEATRPPRSHRNSQPAENTQADFSALDVLRNTAAPATSIDACTNDGFALNNNAKISGCGLLLVGGEAYRWRPWLSDHRKEGTVRGGATGDDAMTGRLLNAKGQWDIPEEAWGLLDVVWPKPGTEAHRHVYLLCGV</sequence>
<evidence type="ECO:0000313" key="2">
    <source>
        <dbReference type="EMBL" id="KAK3215615.1"/>
    </source>
</evidence>
<organism evidence="2 3">
    <name type="scientific">Pseudopithomyces chartarum</name>
    <dbReference type="NCBI Taxonomy" id="1892770"/>
    <lineage>
        <taxon>Eukaryota</taxon>
        <taxon>Fungi</taxon>
        <taxon>Dikarya</taxon>
        <taxon>Ascomycota</taxon>
        <taxon>Pezizomycotina</taxon>
        <taxon>Dothideomycetes</taxon>
        <taxon>Pleosporomycetidae</taxon>
        <taxon>Pleosporales</taxon>
        <taxon>Massarineae</taxon>
        <taxon>Didymosphaeriaceae</taxon>
        <taxon>Pseudopithomyces</taxon>
    </lineage>
</organism>
<gene>
    <name evidence="2" type="ORF">GRF29_8g557700</name>
</gene>
<keyword evidence="3" id="KW-1185">Reference proteome</keyword>
<feature type="compositionally biased region" description="Polar residues" evidence="1">
    <location>
        <begin position="18"/>
        <end position="36"/>
    </location>
</feature>
<proteinExistence type="predicted"/>
<dbReference type="InterPro" id="IPR036748">
    <property type="entry name" value="MTH938-like_sf"/>
</dbReference>
<reference evidence="2 3" key="1">
    <citation type="submission" date="2021-02" db="EMBL/GenBank/DDBJ databases">
        <title>Genome assembly of Pseudopithomyces chartarum.</title>
        <authorList>
            <person name="Jauregui R."/>
            <person name="Singh J."/>
            <person name="Voisey C."/>
        </authorList>
    </citation>
    <scope>NUCLEOTIDE SEQUENCE [LARGE SCALE GENOMIC DNA]</scope>
    <source>
        <strain evidence="2 3">AGR01</strain>
    </source>
</reference>
<feature type="region of interest" description="Disordered" evidence="1">
    <location>
        <begin position="17"/>
        <end position="82"/>
    </location>
</feature>
<evidence type="ECO:0000313" key="3">
    <source>
        <dbReference type="Proteomes" id="UP001280581"/>
    </source>
</evidence>
<evidence type="ECO:0000256" key="1">
    <source>
        <dbReference type="SAM" id="MobiDB-lite"/>
    </source>
</evidence>